<dbReference type="Pfam" id="PF01555">
    <property type="entry name" value="N6_N4_Mtase"/>
    <property type="match status" value="1"/>
</dbReference>
<evidence type="ECO:0000313" key="5">
    <source>
        <dbReference type="EMBL" id="DAE33325.1"/>
    </source>
</evidence>
<feature type="domain" description="DNA methylase N-4/N-6" evidence="4">
    <location>
        <begin position="62"/>
        <end position="282"/>
    </location>
</feature>
<accession>A0A8S5RQG8</accession>
<organism evidence="5">
    <name type="scientific">virus sp. ctr1v16</name>
    <dbReference type="NCBI Taxonomy" id="2825823"/>
    <lineage>
        <taxon>Viruses</taxon>
    </lineage>
</organism>
<keyword evidence="3" id="KW-0949">S-adenosyl-L-methionine</keyword>
<dbReference type="GO" id="GO:0032259">
    <property type="term" value="P:methylation"/>
    <property type="evidence" value="ECO:0007669"/>
    <property type="project" value="UniProtKB-KW"/>
</dbReference>
<name>A0A8S5RQG8_9VIRU</name>
<dbReference type="PRINTS" id="PR00506">
    <property type="entry name" value="D21N6MTFRASE"/>
</dbReference>
<reference evidence="5" key="1">
    <citation type="journal article" date="2021" name="Proc. Natl. Acad. Sci. U.S.A.">
        <title>A Catalog of Tens of Thousands of Viruses from Human Metagenomes Reveals Hidden Associations with Chronic Diseases.</title>
        <authorList>
            <person name="Tisza M.J."/>
            <person name="Buck C.B."/>
        </authorList>
    </citation>
    <scope>NUCLEOTIDE SEQUENCE</scope>
    <source>
        <strain evidence="5">Ctr1v16</strain>
    </source>
</reference>
<keyword evidence="1 5" id="KW-0489">Methyltransferase</keyword>
<protein>
    <submittedName>
        <fullName evidence="5">Adenine-specific methyltransferase</fullName>
    </submittedName>
</protein>
<evidence type="ECO:0000259" key="4">
    <source>
        <dbReference type="Pfam" id="PF01555"/>
    </source>
</evidence>
<dbReference type="GO" id="GO:0008170">
    <property type="term" value="F:N-methyltransferase activity"/>
    <property type="evidence" value="ECO:0007669"/>
    <property type="project" value="InterPro"/>
</dbReference>
<dbReference type="InterPro" id="IPR002295">
    <property type="entry name" value="N4/N6-MTase_EcoPI_Mod-like"/>
</dbReference>
<evidence type="ECO:0000256" key="3">
    <source>
        <dbReference type="ARBA" id="ARBA00022691"/>
    </source>
</evidence>
<dbReference type="InterPro" id="IPR029063">
    <property type="entry name" value="SAM-dependent_MTases_sf"/>
</dbReference>
<evidence type="ECO:0000256" key="1">
    <source>
        <dbReference type="ARBA" id="ARBA00022603"/>
    </source>
</evidence>
<dbReference type="Gene3D" id="3.40.50.150">
    <property type="entry name" value="Vaccinia Virus protein VP39"/>
    <property type="match status" value="1"/>
</dbReference>
<dbReference type="EMBL" id="BK059133">
    <property type="protein sequence ID" value="DAE33325.1"/>
    <property type="molecule type" value="Genomic_DNA"/>
</dbReference>
<dbReference type="InterPro" id="IPR002941">
    <property type="entry name" value="DNA_methylase_N4/N6"/>
</dbReference>
<keyword evidence="2" id="KW-0808">Transferase</keyword>
<proteinExistence type="predicted"/>
<evidence type="ECO:0000256" key="2">
    <source>
        <dbReference type="ARBA" id="ARBA00022679"/>
    </source>
</evidence>
<sequence length="323" mass="37485">MLMAIHNKSHNNHALMSLNKKRKEDSLKNKTSTDFEIPTEIKLLHRISDCGDFLKQLPDKSVQLICIDPPYNLELAGWDIYENYIEWASKWIDEAYRILSDNGSMVIFGGIQFRDAKSGDLLDIIQYIRKNTKFKLVNTIIWYYKNGMSAHRFFANRHEEAIWLVKSNDYYFDLDSVRVPYSEEDLKVALRDKRLNPETTRKGKNPTNVWEIGRLNGNSKERVGHPTQKPVAIIERFVRALSYPGSTVLDFFAGSGTVGRVCINEGRNCLMCDSDKKSLEYFAKHLSLMKELEQNTQYRKIEKIQDFFEYNTKGDTANEKGTI</sequence>
<dbReference type="GO" id="GO:0003677">
    <property type="term" value="F:DNA binding"/>
    <property type="evidence" value="ECO:0007669"/>
    <property type="project" value="InterPro"/>
</dbReference>
<dbReference type="SUPFAM" id="SSF53335">
    <property type="entry name" value="S-adenosyl-L-methionine-dependent methyltransferases"/>
    <property type="match status" value="1"/>
</dbReference>